<feature type="region of interest" description="Disordered" evidence="6">
    <location>
        <begin position="645"/>
        <end position="703"/>
    </location>
</feature>
<keyword evidence="9" id="KW-1185">Reference proteome</keyword>
<dbReference type="Proteomes" id="UP000494165">
    <property type="component" value="Unassembled WGS sequence"/>
</dbReference>
<sequence length="1162" mass="128232">MRGRNAVVPPVAASWNPLENVPSPNSRVYPPCIHSSGERKHTVNTTAANSAQQYDRIYLSPETMPQPEVCSSEGDADSQRAMSDTQSEPSSEELLSDLGSSHGGSHSLSPRSKPMKLRGPAPPPSNPLQFVKIKPPSHLYTAPPAPKPVVERVRKEEAEDWQNDLDGWKANRRKRQEQLVERVSEFKRQDSDPGSGSRKSKTFSEMMKSRKHNLVLYDDDNEINFSELGLSSADKNKEQQASSLEQQVEVSNNNNTSSAEPNGQHSETKKESKVKEIVSERKTTVVEEECTYEKAIKDYAEFSSTRLSASKPSAAEIVQPPSETNVNNNNNNINKEVSNKKYAATAVKEVKVVTETIIASDSDEFLDTEEEQQLQPQPAPKLEEPAPRAAPVIKSSVVKKLSGSASASMFTRTDHFNLHNNNNHDIFKSKDEPSLPTSPLSPSSSTNRFENLEIKPITDKISKFEKSIEESVLFNPPTKKHRPPVPSKPPKTAPPAPPVPLVAPPPPSVFPTVPLTAPPLPTVPLIAPLLPTVAPPVPLIAPPLPMFAPPAIPKEAEEAVALPVSPGSSVCNDVPDAVRPITELPRALSPRDRSPMGGEDSGVHTADSVSQSDEVEEEDPTAPGSVSSGLLDIISAPIVDHELSALLAPPTKMEPPREKPPPPPPVGTADDTETMRKCFLGLEITKTPPPVPPPVPPPQTNEKKDEFLSNQLKEKLLKLEEEKNNVINLEKKVTAERLPQIVQEYTLSAQERLAAEREALRLEREMLQQAKSKQLDSLSYSKLKLGMRSLESLDIIPTEPEGRETPPEDYHTAKNTPVSGSPLKVQRQQLQQQDQHHDYANLPPEKPQQQQQPSPQPRKTQVEEHVHKQERTYVNQAFFQPPQPRYSSLYEDPFSYDSKPEPVVYRKKSGPPPPVKPSNRHSTSALLTRNFSADSILESVDDGGIAAPAVPRRDALAARPSLPLSCSMSQLPKQPSSAPSQQPQLKSQRPRSSSAFGLANYHQHWLVQEAEHRRITEQQQRQAAKQQQQQPQKHLPDAIIMSLTQRVQQRQNSQLPQRTSPQRSLPQRTSNVPPPAVQSTDDKVLSVSGKKKCSHCNLELGRGAAMIIESLRLFYHIDCFKCCVCSVQLGDGLMGTDVRVRNGKLHCHSCYSSDDGVKFSCV</sequence>
<organism evidence="8 9">
    <name type="scientific">Cloeon dipterum</name>
    <dbReference type="NCBI Taxonomy" id="197152"/>
    <lineage>
        <taxon>Eukaryota</taxon>
        <taxon>Metazoa</taxon>
        <taxon>Ecdysozoa</taxon>
        <taxon>Arthropoda</taxon>
        <taxon>Hexapoda</taxon>
        <taxon>Insecta</taxon>
        <taxon>Pterygota</taxon>
        <taxon>Palaeoptera</taxon>
        <taxon>Ephemeroptera</taxon>
        <taxon>Pisciforma</taxon>
        <taxon>Baetidae</taxon>
        <taxon>Cloeon</taxon>
    </lineage>
</organism>
<feature type="domain" description="LIM zinc-binding" evidence="7">
    <location>
        <begin position="1091"/>
        <end position="1157"/>
    </location>
</feature>
<evidence type="ECO:0000256" key="5">
    <source>
        <dbReference type="SAM" id="Coils"/>
    </source>
</evidence>
<feature type="region of interest" description="Disordered" evidence="6">
    <location>
        <begin position="472"/>
        <end position="500"/>
    </location>
</feature>
<feature type="region of interest" description="Disordered" evidence="6">
    <location>
        <begin position="794"/>
        <end position="865"/>
    </location>
</feature>
<dbReference type="Pfam" id="PF15949">
    <property type="entry name" value="DUF4757"/>
    <property type="match status" value="1"/>
</dbReference>
<evidence type="ECO:0000256" key="2">
    <source>
        <dbReference type="ARBA" id="ARBA00022833"/>
    </source>
</evidence>
<reference evidence="8 9" key="1">
    <citation type="submission" date="2020-04" db="EMBL/GenBank/DDBJ databases">
        <authorList>
            <person name="Alioto T."/>
            <person name="Alioto T."/>
            <person name="Gomez Garrido J."/>
        </authorList>
    </citation>
    <scope>NUCLEOTIDE SEQUENCE [LARGE SCALE GENOMIC DNA]</scope>
</reference>
<accession>A0A8S1CFI3</accession>
<dbReference type="InterPro" id="IPR001781">
    <property type="entry name" value="Znf_LIM"/>
</dbReference>
<feature type="region of interest" description="Disordered" evidence="6">
    <location>
        <begin position="1014"/>
        <end position="1034"/>
    </location>
</feature>
<feature type="region of interest" description="Disordered" evidence="6">
    <location>
        <begin position="965"/>
        <end position="994"/>
    </location>
</feature>
<comment type="caution">
    <text evidence="8">The sequence shown here is derived from an EMBL/GenBank/DDBJ whole genome shotgun (WGS) entry which is preliminary data.</text>
</comment>
<feature type="compositionally biased region" description="Low complexity" evidence="6">
    <location>
        <begin position="96"/>
        <end position="110"/>
    </location>
</feature>
<dbReference type="Pfam" id="PF00412">
    <property type="entry name" value="LIM"/>
    <property type="match status" value="1"/>
</dbReference>
<keyword evidence="1 4" id="KW-0479">Metal-binding</keyword>
<dbReference type="CDD" id="cd08368">
    <property type="entry name" value="LIM"/>
    <property type="match status" value="1"/>
</dbReference>
<dbReference type="Gene3D" id="2.10.110.10">
    <property type="entry name" value="Cysteine Rich Protein"/>
    <property type="match status" value="1"/>
</dbReference>
<feature type="compositionally biased region" description="Basic and acidic residues" evidence="6">
    <location>
        <begin position="176"/>
        <end position="191"/>
    </location>
</feature>
<dbReference type="PANTHER" id="PTHR15551">
    <property type="entry name" value="LIM DOMAIN ONLY 7"/>
    <property type="match status" value="1"/>
</dbReference>
<feature type="region of interest" description="Disordered" evidence="6">
    <location>
        <begin position="900"/>
        <end position="925"/>
    </location>
</feature>
<feature type="region of interest" description="Disordered" evidence="6">
    <location>
        <begin position="17"/>
        <end position="206"/>
    </location>
</feature>
<feature type="region of interest" description="Disordered" evidence="6">
    <location>
        <begin position="362"/>
        <end position="387"/>
    </location>
</feature>
<dbReference type="PROSITE" id="PS00478">
    <property type="entry name" value="LIM_DOMAIN_1"/>
    <property type="match status" value="1"/>
</dbReference>
<feature type="region of interest" description="Disordered" evidence="6">
    <location>
        <begin position="875"/>
        <end position="894"/>
    </location>
</feature>
<feature type="coiled-coil region" evidence="5">
    <location>
        <begin position="709"/>
        <end position="773"/>
    </location>
</feature>
<feature type="compositionally biased region" description="Low complexity" evidence="6">
    <location>
        <begin position="969"/>
        <end position="987"/>
    </location>
</feature>
<proteinExistence type="predicted"/>
<evidence type="ECO:0000256" key="6">
    <source>
        <dbReference type="SAM" id="MobiDB-lite"/>
    </source>
</evidence>
<name>A0A8S1CFI3_9INSE</name>
<feature type="region of interest" description="Disordered" evidence="6">
    <location>
        <begin position="581"/>
        <end position="629"/>
    </location>
</feature>
<dbReference type="PROSITE" id="PS50023">
    <property type="entry name" value="LIM_DOMAIN_2"/>
    <property type="match status" value="1"/>
</dbReference>
<dbReference type="OrthoDB" id="15627at2759"/>
<feature type="compositionally biased region" description="Low complexity" evidence="6">
    <location>
        <begin position="1018"/>
        <end position="1033"/>
    </location>
</feature>
<evidence type="ECO:0000313" key="9">
    <source>
        <dbReference type="Proteomes" id="UP000494165"/>
    </source>
</evidence>
<feature type="region of interest" description="Disordered" evidence="6">
    <location>
        <begin position="1046"/>
        <end position="1081"/>
    </location>
</feature>
<dbReference type="AlphaFoldDB" id="A0A8S1CFI3"/>
<keyword evidence="2 4" id="KW-0862">Zinc</keyword>
<feature type="compositionally biased region" description="Basic and acidic residues" evidence="6">
    <location>
        <begin position="800"/>
        <end position="812"/>
    </location>
</feature>
<dbReference type="EMBL" id="CADEPI010000033">
    <property type="protein sequence ID" value="CAB3367715.1"/>
    <property type="molecule type" value="Genomic_DNA"/>
</dbReference>
<dbReference type="InterPro" id="IPR031865">
    <property type="entry name" value="DUF4757"/>
</dbReference>
<feature type="compositionally biased region" description="Acidic residues" evidence="6">
    <location>
        <begin position="362"/>
        <end position="372"/>
    </location>
</feature>
<dbReference type="GO" id="GO:0051893">
    <property type="term" value="P:regulation of focal adhesion assembly"/>
    <property type="evidence" value="ECO:0007669"/>
    <property type="project" value="TreeGrafter"/>
</dbReference>
<feature type="compositionally biased region" description="Polar residues" evidence="6">
    <location>
        <begin position="1046"/>
        <end position="1071"/>
    </location>
</feature>
<dbReference type="SMART" id="SM00132">
    <property type="entry name" value="LIM"/>
    <property type="match status" value="1"/>
</dbReference>
<dbReference type="GO" id="GO:0032034">
    <property type="term" value="F:myosin II head/neck binding"/>
    <property type="evidence" value="ECO:0007669"/>
    <property type="project" value="TreeGrafter"/>
</dbReference>
<feature type="region of interest" description="Disordered" evidence="6">
    <location>
        <begin position="313"/>
        <end position="333"/>
    </location>
</feature>
<feature type="compositionally biased region" description="Polar residues" evidence="6">
    <location>
        <begin position="239"/>
        <end position="265"/>
    </location>
</feature>
<evidence type="ECO:0000256" key="4">
    <source>
        <dbReference type="PROSITE-ProRule" id="PRU00125"/>
    </source>
</evidence>
<dbReference type="PANTHER" id="PTHR15551:SF3">
    <property type="entry name" value="LIM AND CALPONIN HOMOLOGY DOMAINS-CONTAINING PROTEIN 1"/>
    <property type="match status" value="1"/>
</dbReference>
<feature type="compositionally biased region" description="Basic and acidic residues" evidence="6">
    <location>
        <begin position="266"/>
        <end position="282"/>
    </location>
</feature>
<feature type="compositionally biased region" description="Pro residues" evidence="6">
    <location>
        <begin position="687"/>
        <end position="699"/>
    </location>
</feature>
<feature type="region of interest" description="Disordered" evidence="6">
    <location>
        <begin position="229"/>
        <end position="282"/>
    </location>
</feature>
<gene>
    <name evidence="8" type="ORF">CLODIP_2_CD11789</name>
</gene>
<dbReference type="GO" id="GO:0001725">
    <property type="term" value="C:stress fiber"/>
    <property type="evidence" value="ECO:0007669"/>
    <property type="project" value="TreeGrafter"/>
</dbReference>
<evidence type="ECO:0000256" key="3">
    <source>
        <dbReference type="ARBA" id="ARBA00023038"/>
    </source>
</evidence>
<dbReference type="GO" id="GO:0046872">
    <property type="term" value="F:metal ion binding"/>
    <property type="evidence" value="ECO:0007669"/>
    <property type="project" value="UniProtKB-KW"/>
</dbReference>
<evidence type="ECO:0000256" key="1">
    <source>
        <dbReference type="ARBA" id="ARBA00022723"/>
    </source>
</evidence>
<feature type="compositionally biased region" description="Low complexity" evidence="6">
    <location>
        <begin position="434"/>
        <end position="446"/>
    </location>
</feature>
<evidence type="ECO:0000259" key="7">
    <source>
        <dbReference type="PROSITE" id="PS50023"/>
    </source>
</evidence>
<protein>
    <recommendedName>
        <fullName evidence="7">LIM zinc-binding domain-containing protein</fullName>
    </recommendedName>
</protein>
<dbReference type="GO" id="GO:0051496">
    <property type="term" value="P:positive regulation of stress fiber assembly"/>
    <property type="evidence" value="ECO:0007669"/>
    <property type="project" value="TreeGrafter"/>
</dbReference>
<feature type="compositionally biased region" description="Polar residues" evidence="6">
    <location>
        <begin position="43"/>
        <end position="53"/>
    </location>
</feature>
<keyword evidence="3 4" id="KW-0440">LIM domain</keyword>
<evidence type="ECO:0000313" key="8">
    <source>
        <dbReference type="EMBL" id="CAB3367715.1"/>
    </source>
</evidence>
<keyword evidence="5" id="KW-0175">Coiled coil</keyword>
<feature type="region of interest" description="Disordered" evidence="6">
    <location>
        <begin position="417"/>
        <end position="451"/>
    </location>
</feature>
<feature type="compositionally biased region" description="Pro residues" evidence="6">
    <location>
        <begin position="484"/>
        <end position="500"/>
    </location>
</feature>